<reference evidence="9" key="1">
    <citation type="submission" date="2017-02" db="UniProtKB">
        <authorList>
            <consortium name="WormBaseParasite"/>
        </authorList>
    </citation>
    <scope>IDENTIFICATION</scope>
</reference>
<reference evidence="7 8" key="2">
    <citation type="submission" date="2018-11" db="EMBL/GenBank/DDBJ databases">
        <authorList>
            <consortium name="Pathogen Informatics"/>
        </authorList>
    </citation>
    <scope>NUCLEOTIDE SEQUENCE [LARGE SCALE GENOMIC DNA]</scope>
</reference>
<dbReference type="GO" id="GO:0033627">
    <property type="term" value="P:cell adhesion mediated by integrin"/>
    <property type="evidence" value="ECO:0007669"/>
    <property type="project" value="TreeGrafter"/>
</dbReference>
<sequence>MRKLESFRSSQSAIRRRRSVEENKNIDLKPSAVTFISPFGDNRVDVYFKRAGQRQTTISCSSSNLPASGNYGNELDFNIVCARVVCRLNKLPRAGTVRVSLTGWLWTPTFFKKQLPDVKFVTKLSILDWGEPPKVLLNYPEARFDFPDESPFYELPQIVVFRGVPGKYRSRIPLWPIIVGIVCGIMLLFGLIASLYCCGFFQRRQKTNEAKRKSMMASASRKPVSDDHPAKFLLDKGLNGNGSSSMNGRNAEIYTANPLHAGSPDLLYAVSPQPPTPLPYEPEEWCDNQHPLTEETEKFELLDPEEVLLAKENSRTPSPSSSTGLPDWLMSEIKENESKGKRSKIPKSDP</sequence>
<feature type="transmembrane region" description="Helical" evidence="6">
    <location>
        <begin position="172"/>
        <end position="196"/>
    </location>
</feature>
<evidence type="ECO:0000256" key="3">
    <source>
        <dbReference type="ARBA" id="ARBA00023136"/>
    </source>
</evidence>
<dbReference type="GO" id="GO:0008305">
    <property type="term" value="C:integrin complex"/>
    <property type="evidence" value="ECO:0007669"/>
    <property type="project" value="TreeGrafter"/>
</dbReference>
<dbReference type="GO" id="GO:0007229">
    <property type="term" value="P:integrin-mediated signaling pathway"/>
    <property type="evidence" value="ECO:0007669"/>
    <property type="project" value="UniProtKB-KW"/>
</dbReference>
<dbReference type="GO" id="GO:0009897">
    <property type="term" value="C:external side of plasma membrane"/>
    <property type="evidence" value="ECO:0007669"/>
    <property type="project" value="TreeGrafter"/>
</dbReference>
<dbReference type="GO" id="GO:0005178">
    <property type="term" value="F:integrin binding"/>
    <property type="evidence" value="ECO:0007669"/>
    <property type="project" value="TreeGrafter"/>
</dbReference>
<dbReference type="Gene3D" id="1.20.5.930">
    <property type="entry name" value="Bicelle-embedded integrin alpha(iib) transmembrane segment"/>
    <property type="match status" value="1"/>
</dbReference>
<keyword evidence="3 6" id="KW-0472">Membrane</keyword>
<evidence type="ECO:0000256" key="4">
    <source>
        <dbReference type="ARBA" id="ARBA00023180"/>
    </source>
</evidence>
<dbReference type="InterPro" id="IPR032695">
    <property type="entry name" value="Integrin_dom_sf"/>
</dbReference>
<dbReference type="Gene3D" id="2.60.40.1530">
    <property type="entry name" value="ntegrin, alpha v. Chain A, domain 4"/>
    <property type="match status" value="1"/>
</dbReference>
<keyword evidence="6" id="KW-1133">Transmembrane helix</keyword>
<dbReference type="SUPFAM" id="SSF69179">
    <property type="entry name" value="Integrin domains"/>
    <property type="match status" value="1"/>
</dbReference>
<keyword evidence="8" id="KW-1185">Reference proteome</keyword>
<dbReference type="PANTHER" id="PTHR23220">
    <property type="entry name" value="INTEGRIN ALPHA"/>
    <property type="match status" value="1"/>
</dbReference>
<protein>
    <submittedName>
        <fullName evidence="7 9">Uncharacterized protein</fullName>
    </submittedName>
</protein>
<evidence type="ECO:0000256" key="2">
    <source>
        <dbReference type="ARBA" id="ARBA00023037"/>
    </source>
</evidence>
<dbReference type="STRING" id="102285.A0A0R3TD06"/>
<dbReference type="GO" id="GO:0007160">
    <property type="term" value="P:cell-matrix adhesion"/>
    <property type="evidence" value="ECO:0007669"/>
    <property type="project" value="TreeGrafter"/>
</dbReference>
<evidence type="ECO:0000256" key="6">
    <source>
        <dbReference type="SAM" id="Phobius"/>
    </source>
</evidence>
<evidence type="ECO:0000313" key="9">
    <source>
        <dbReference type="WBParaSite" id="HNAJ_0000494501-mRNA-1"/>
    </source>
</evidence>
<dbReference type="GO" id="GO:0098609">
    <property type="term" value="P:cell-cell adhesion"/>
    <property type="evidence" value="ECO:0007669"/>
    <property type="project" value="TreeGrafter"/>
</dbReference>
<feature type="region of interest" description="Disordered" evidence="5">
    <location>
        <begin position="303"/>
        <end position="350"/>
    </location>
</feature>
<dbReference type="PANTHER" id="PTHR23220:SF122">
    <property type="entry name" value="INTEGRIN ALPHA-PS1"/>
    <property type="match status" value="1"/>
</dbReference>
<dbReference type="AlphaFoldDB" id="A0A0R3TD06"/>
<dbReference type="EMBL" id="UZAE01003853">
    <property type="protein sequence ID" value="VDO00800.1"/>
    <property type="molecule type" value="Genomic_DNA"/>
</dbReference>
<keyword evidence="4" id="KW-0325">Glycoprotein</keyword>
<evidence type="ECO:0000256" key="5">
    <source>
        <dbReference type="SAM" id="MobiDB-lite"/>
    </source>
</evidence>
<comment type="subcellular location">
    <subcellularLocation>
        <location evidence="1">Membrane</location>
        <topology evidence="1">Single-pass type I membrane protein</topology>
    </subcellularLocation>
</comment>
<proteinExistence type="predicted"/>
<organism evidence="9">
    <name type="scientific">Rodentolepis nana</name>
    <name type="common">Dwarf tapeworm</name>
    <name type="synonym">Hymenolepis nana</name>
    <dbReference type="NCBI Taxonomy" id="102285"/>
    <lineage>
        <taxon>Eukaryota</taxon>
        <taxon>Metazoa</taxon>
        <taxon>Spiralia</taxon>
        <taxon>Lophotrochozoa</taxon>
        <taxon>Platyhelminthes</taxon>
        <taxon>Cestoda</taxon>
        <taxon>Eucestoda</taxon>
        <taxon>Cyclophyllidea</taxon>
        <taxon>Hymenolepididae</taxon>
        <taxon>Rodentolepis</taxon>
    </lineage>
</organism>
<evidence type="ECO:0000313" key="7">
    <source>
        <dbReference type="EMBL" id="VDO00800.1"/>
    </source>
</evidence>
<feature type="compositionally biased region" description="Polar residues" evidence="5">
    <location>
        <begin position="315"/>
        <end position="324"/>
    </location>
</feature>
<name>A0A0R3TD06_RODNA</name>
<keyword evidence="2" id="KW-0401">Integrin</keyword>
<dbReference type="Proteomes" id="UP000278807">
    <property type="component" value="Unassembled WGS sequence"/>
</dbReference>
<evidence type="ECO:0000256" key="1">
    <source>
        <dbReference type="ARBA" id="ARBA00004479"/>
    </source>
</evidence>
<dbReference type="WBParaSite" id="HNAJ_0000494501-mRNA-1">
    <property type="protein sequence ID" value="HNAJ_0000494501-mRNA-1"/>
    <property type="gene ID" value="HNAJ_0000494501"/>
</dbReference>
<dbReference type="OrthoDB" id="6283231at2759"/>
<keyword evidence="6" id="KW-0812">Transmembrane</keyword>
<accession>A0A0R3TD06</accession>
<feature type="compositionally biased region" description="Basic and acidic residues" evidence="5">
    <location>
        <begin position="332"/>
        <end position="350"/>
    </location>
</feature>
<gene>
    <name evidence="7" type="ORF">HNAJ_LOCUS4940</name>
</gene>
<evidence type="ECO:0000313" key="8">
    <source>
        <dbReference type="Proteomes" id="UP000278807"/>
    </source>
</evidence>